<dbReference type="SUPFAM" id="SSF51338">
    <property type="entry name" value="Composite domain of metallo-dependent hydrolases"/>
    <property type="match status" value="1"/>
</dbReference>
<comment type="caution">
    <text evidence="1">The sequence shown here is derived from an EMBL/GenBank/DDBJ whole genome shotgun (WGS) entry which is preliminary data.</text>
</comment>
<proteinExistence type="predicted"/>
<evidence type="ECO:0000313" key="2">
    <source>
        <dbReference type="Proteomes" id="UP001589716"/>
    </source>
</evidence>
<dbReference type="EMBL" id="JBHMCT010000014">
    <property type="protein sequence ID" value="MFB9557344.1"/>
    <property type="molecule type" value="Genomic_DNA"/>
</dbReference>
<organism evidence="1 2">
    <name type="scientific">Streptomyces roseoviridis</name>
    <dbReference type="NCBI Taxonomy" id="67361"/>
    <lineage>
        <taxon>Bacteria</taxon>
        <taxon>Bacillati</taxon>
        <taxon>Actinomycetota</taxon>
        <taxon>Actinomycetes</taxon>
        <taxon>Kitasatosporales</taxon>
        <taxon>Streptomycetaceae</taxon>
        <taxon>Streptomyces</taxon>
    </lineage>
</organism>
<dbReference type="Gene3D" id="3.20.20.140">
    <property type="entry name" value="Metal-dependent hydrolases"/>
    <property type="match status" value="1"/>
</dbReference>
<dbReference type="Proteomes" id="UP001589716">
    <property type="component" value="Unassembled WGS sequence"/>
</dbReference>
<reference evidence="1 2" key="1">
    <citation type="submission" date="2024-09" db="EMBL/GenBank/DDBJ databases">
        <authorList>
            <person name="Sun Q."/>
            <person name="Mori K."/>
        </authorList>
    </citation>
    <scope>NUCLEOTIDE SEQUENCE [LARGE SCALE GENOMIC DNA]</scope>
    <source>
        <strain evidence="1 2">JCM 4414</strain>
    </source>
</reference>
<dbReference type="RefSeq" id="WP_345484066.1">
    <property type="nucleotide sequence ID" value="NZ_BAAAWU010000001.1"/>
</dbReference>
<protein>
    <recommendedName>
        <fullName evidence="3">Amidohydrolase-related domain-containing protein</fullName>
    </recommendedName>
</protein>
<dbReference type="InterPro" id="IPR011059">
    <property type="entry name" value="Metal-dep_hydrolase_composite"/>
</dbReference>
<evidence type="ECO:0000313" key="1">
    <source>
        <dbReference type="EMBL" id="MFB9557344.1"/>
    </source>
</evidence>
<evidence type="ECO:0008006" key="3">
    <source>
        <dbReference type="Google" id="ProtNLM"/>
    </source>
</evidence>
<accession>A0ABV5QV02</accession>
<sequence>MLRTLDEGYKVTALRGRGLSAHRGFCLATLGGAQALDLDRVIGNFLAGKEADFTVLDWAATPERRGRGC</sequence>
<keyword evidence="2" id="KW-1185">Reference proteome</keyword>
<gene>
    <name evidence="1" type="ORF">ACFFTP_24545</name>
</gene>
<name>A0ABV5QV02_9ACTN</name>